<evidence type="ECO:0000256" key="4">
    <source>
        <dbReference type="ARBA" id="ARBA00022989"/>
    </source>
</evidence>
<dbReference type="Gene3D" id="3.40.50.1000">
    <property type="entry name" value="HAD superfamily/HAD-like"/>
    <property type="match status" value="1"/>
</dbReference>
<feature type="transmembrane region" description="Helical" evidence="6">
    <location>
        <begin position="607"/>
        <end position="630"/>
    </location>
</feature>
<dbReference type="PRINTS" id="PR00120">
    <property type="entry name" value="HATPASE"/>
</dbReference>
<proteinExistence type="predicted"/>
<dbReference type="Pfam" id="PF00702">
    <property type="entry name" value="Hydrolase"/>
    <property type="match status" value="1"/>
</dbReference>
<keyword evidence="2 6" id="KW-0812">Transmembrane</keyword>
<evidence type="ECO:0000256" key="5">
    <source>
        <dbReference type="ARBA" id="ARBA00023136"/>
    </source>
</evidence>
<dbReference type="SFLD" id="SFLDF00027">
    <property type="entry name" value="p-type_atpase"/>
    <property type="match status" value="1"/>
</dbReference>
<name>A0ABP8J8E3_9ACTN</name>
<dbReference type="SUPFAM" id="SSF81665">
    <property type="entry name" value="Calcium ATPase, transmembrane domain M"/>
    <property type="match status" value="1"/>
</dbReference>
<dbReference type="PRINTS" id="PR00119">
    <property type="entry name" value="CATATPASE"/>
</dbReference>
<dbReference type="NCBIfam" id="TIGR01494">
    <property type="entry name" value="ATPase_P-type"/>
    <property type="match status" value="2"/>
</dbReference>
<evidence type="ECO:0000256" key="6">
    <source>
        <dbReference type="SAM" id="Phobius"/>
    </source>
</evidence>
<feature type="transmembrane region" description="Helical" evidence="6">
    <location>
        <begin position="199"/>
        <end position="222"/>
    </location>
</feature>
<keyword evidence="3" id="KW-1278">Translocase</keyword>
<dbReference type="InterPro" id="IPR001757">
    <property type="entry name" value="P_typ_ATPase"/>
</dbReference>
<evidence type="ECO:0000256" key="1">
    <source>
        <dbReference type="ARBA" id="ARBA00004651"/>
    </source>
</evidence>
<evidence type="ECO:0000313" key="9">
    <source>
        <dbReference type="Proteomes" id="UP001500635"/>
    </source>
</evidence>
<dbReference type="Gene3D" id="3.40.1110.10">
    <property type="entry name" value="Calcium-transporting ATPase, cytoplasmic domain N"/>
    <property type="match status" value="1"/>
</dbReference>
<evidence type="ECO:0000259" key="7">
    <source>
        <dbReference type="Pfam" id="PF00122"/>
    </source>
</evidence>
<evidence type="ECO:0000256" key="2">
    <source>
        <dbReference type="ARBA" id="ARBA00022692"/>
    </source>
</evidence>
<dbReference type="InterPro" id="IPR036412">
    <property type="entry name" value="HAD-like_sf"/>
</dbReference>
<dbReference type="InterPro" id="IPR044492">
    <property type="entry name" value="P_typ_ATPase_HD_dom"/>
</dbReference>
<dbReference type="InterPro" id="IPR023298">
    <property type="entry name" value="ATPase_P-typ_TM_dom_sf"/>
</dbReference>
<dbReference type="Gene3D" id="1.20.1110.10">
    <property type="entry name" value="Calcium-transporting ATPase, transmembrane domain"/>
    <property type="match status" value="1"/>
</dbReference>
<dbReference type="InterPro" id="IPR023299">
    <property type="entry name" value="ATPase_P-typ_cyto_dom_N"/>
</dbReference>
<dbReference type="Proteomes" id="UP001500635">
    <property type="component" value="Unassembled WGS sequence"/>
</dbReference>
<dbReference type="Gene3D" id="2.70.150.10">
    <property type="entry name" value="Calcium-transporting ATPase, cytoplasmic transduction domain A"/>
    <property type="match status" value="1"/>
</dbReference>
<dbReference type="SUPFAM" id="SSF81660">
    <property type="entry name" value="Metal cation-transporting ATPase, ATP-binding domain N"/>
    <property type="match status" value="1"/>
</dbReference>
<dbReference type="PANTHER" id="PTHR42861">
    <property type="entry name" value="CALCIUM-TRANSPORTING ATPASE"/>
    <property type="match status" value="1"/>
</dbReference>
<keyword evidence="5 6" id="KW-0472">Membrane</keyword>
<reference evidence="9" key="1">
    <citation type="journal article" date="2019" name="Int. J. Syst. Evol. Microbiol.">
        <title>The Global Catalogue of Microorganisms (GCM) 10K type strain sequencing project: providing services to taxonomists for standard genome sequencing and annotation.</title>
        <authorList>
            <consortium name="The Broad Institute Genomics Platform"/>
            <consortium name="The Broad Institute Genome Sequencing Center for Infectious Disease"/>
            <person name="Wu L."/>
            <person name="Ma J."/>
        </authorList>
    </citation>
    <scope>NUCLEOTIDE SEQUENCE [LARGE SCALE GENOMIC DNA]</scope>
    <source>
        <strain evidence="9">JCM 17688</strain>
    </source>
</reference>
<protein>
    <submittedName>
        <fullName evidence="8">Plasma-membrane proton-efflux P-type ATPase</fullName>
    </submittedName>
</protein>
<dbReference type="SUPFAM" id="SSF56784">
    <property type="entry name" value="HAD-like"/>
    <property type="match status" value="1"/>
</dbReference>
<dbReference type="SUPFAM" id="SSF81653">
    <property type="entry name" value="Calcium ATPase, transduction domain A"/>
    <property type="match status" value="1"/>
</dbReference>
<comment type="subcellular location">
    <subcellularLocation>
        <location evidence="1">Cell membrane</location>
        <topology evidence="1">Multi-pass membrane protein</topology>
    </subcellularLocation>
</comment>
<feature type="domain" description="P-type ATPase A" evidence="7">
    <location>
        <begin position="56"/>
        <end position="151"/>
    </location>
</feature>
<accession>A0ABP8J8E3</accession>
<dbReference type="InterPro" id="IPR059000">
    <property type="entry name" value="ATPase_P-type_domA"/>
</dbReference>
<dbReference type="InterPro" id="IPR023214">
    <property type="entry name" value="HAD_sf"/>
</dbReference>
<dbReference type="InterPro" id="IPR018303">
    <property type="entry name" value="ATPase_P-typ_P_site"/>
</dbReference>
<dbReference type="EMBL" id="BAABFR010000010">
    <property type="protein sequence ID" value="GAA4386792.1"/>
    <property type="molecule type" value="Genomic_DNA"/>
</dbReference>
<dbReference type="SFLD" id="SFLDG00002">
    <property type="entry name" value="C1.7:_P-type_atpase_like"/>
    <property type="match status" value="1"/>
</dbReference>
<dbReference type="SFLD" id="SFLDS00003">
    <property type="entry name" value="Haloacid_Dehalogenase"/>
    <property type="match status" value="1"/>
</dbReference>
<keyword evidence="4 6" id="KW-1133">Transmembrane helix</keyword>
<evidence type="ECO:0000313" key="8">
    <source>
        <dbReference type="EMBL" id="GAA4386792.1"/>
    </source>
</evidence>
<sequence>MPWLLEAAIALELVLRNITEAAVIASLLIFNAAIGLYQEGRAPATLTALKSRLALNASVRRDGKWKVIASAAVVPGDLVKLSLGAVVPADVDIIDGSILVDQSSLTGESEPVECGAGAQTFAGGLVQRGTADAQVTQTGPRTRFGSSAELVRTAHVESSQQKVVLRIVRNIALFNGVIIVVLVAYAVVLRWSFGAIVPLILTAILAAIPVALPATFTLAAALGARALGKLGVLPTRLSAVDEAASVDVLCVDKTGTLTMNRLSVDTVTPMPGYDEARVITYAALASDTGGQDPVDAAIRAWESQHRTMRPPTLKRFIPFDPTNRLSEATVSGHDGDLRVVKGAFDTVIALSLPAAAATAAVGELETRGLRVLAVAEGPVHARMTVIGLIALSDPPRADSSALIAELAHMGVRTVMVTGDAASTASSIARTVGLDGAVCPAGPLPESVRPEQFAVFAGTFPEGKYALVKSFQKSGHTVGMCGDGANDAPALRQAHMGIAVSTATDVAKSAAGVVLTTSGLAGIVAAVREGRLTYQRILTYTLNSLTKKITNVLFITLALLITGHAILTPMLMVIIMITGDFLGMAVTTDHVRPSAAPSVWRIGSLTKAGVVMGACFLAFCTGTLLVGKYALGLGIGGLQTLAVVTLVFGGEAVLYCVRERRHLWKSVPSSWMIIASVADVVIISALAIWGIEMRPLAVGVVAAVFGAAVLFALLIDLVKVPTFRRFGIF</sequence>
<dbReference type="Pfam" id="PF00122">
    <property type="entry name" value="E1-E2_ATPase"/>
    <property type="match status" value="1"/>
</dbReference>
<gene>
    <name evidence="8" type="ORF">GCM10023147_10530</name>
</gene>
<dbReference type="InterPro" id="IPR008250">
    <property type="entry name" value="ATPase_P-typ_transduc_dom_A_sf"/>
</dbReference>
<feature type="transmembrane region" description="Helical" evidence="6">
    <location>
        <begin position="20"/>
        <end position="37"/>
    </location>
</feature>
<comment type="caution">
    <text evidence="8">The sequence shown here is derived from an EMBL/GenBank/DDBJ whole genome shotgun (WGS) entry which is preliminary data.</text>
</comment>
<dbReference type="PROSITE" id="PS00154">
    <property type="entry name" value="ATPASE_E1_E2"/>
    <property type="match status" value="1"/>
</dbReference>
<evidence type="ECO:0000256" key="3">
    <source>
        <dbReference type="ARBA" id="ARBA00022967"/>
    </source>
</evidence>
<feature type="transmembrane region" description="Helical" evidence="6">
    <location>
        <begin position="696"/>
        <end position="717"/>
    </location>
</feature>
<organism evidence="8 9">
    <name type="scientific">Tsukamurella soli</name>
    <dbReference type="NCBI Taxonomy" id="644556"/>
    <lineage>
        <taxon>Bacteria</taxon>
        <taxon>Bacillati</taxon>
        <taxon>Actinomycetota</taxon>
        <taxon>Actinomycetes</taxon>
        <taxon>Mycobacteriales</taxon>
        <taxon>Tsukamurellaceae</taxon>
        <taxon>Tsukamurella</taxon>
    </lineage>
</organism>
<keyword evidence="9" id="KW-1185">Reference proteome</keyword>
<feature type="transmembrane region" description="Helical" evidence="6">
    <location>
        <begin position="668"/>
        <end position="690"/>
    </location>
</feature>
<feature type="transmembrane region" description="Helical" evidence="6">
    <location>
        <begin position="171"/>
        <end position="193"/>
    </location>
</feature>
<feature type="transmembrane region" description="Helical" evidence="6">
    <location>
        <begin position="636"/>
        <end position="656"/>
    </location>
</feature>